<feature type="transmembrane region" description="Helical" evidence="1">
    <location>
        <begin position="15"/>
        <end position="35"/>
    </location>
</feature>
<keyword evidence="1" id="KW-0472">Membrane</keyword>
<proteinExistence type="predicted"/>
<dbReference type="EMBL" id="CP043899">
    <property type="protein sequence ID" value="QOI53307.1"/>
    <property type="molecule type" value="Genomic_DNA"/>
</dbReference>
<geneLocation type="plasmid" evidence="2 3">
    <name>p7</name>
</geneLocation>
<evidence type="ECO:0000313" key="2">
    <source>
        <dbReference type="EMBL" id="QOI53307.1"/>
    </source>
</evidence>
<sequence>MEVITGERKNMKLRILNITIWNLFVFLILNCSIGTQRDTCRYNLHQSISSGYCKFIGTGTASTNPNMDVNTLQKRDQILTFELLNCLDYYERLKECDKEENRYIPSIYGFNMKKFSTKKSSVIAVR</sequence>
<reference evidence="2" key="1">
    <citation type="submission" date="2019-09" db="EMBL/GenBank/DDBJ databases">
        <title>Comparative Genomics of Leptospira interrogans Reveals Genome Plasticity - A Common Adaptive Strategy for Survival in Various Hosts.</title>
        <authorList>
            <person name="Ramli S.R."/>
            <person name="Bunk B."/>
            <person name="Goris M."/>
            <person name="Bhuju S."/>
            <person name="Jarek M."/>
            <person name="Sproer C."/>
            <person name="Mustakim S."/>
            <person name="Strommenger B."/>
            <person name="Pessler F."/>
        </authorList>
    </citation>
    <scope>NUCLEOTIDE SEQUENCE</scope>
    <source>
        <strain evidence="2">1489</strain>
        <plasmid evidence="2">p7</plasmid>
    </source>
</reference>
<dbReference type="Proteomes" id="UP000663255">
    <property type="component" value="Plasmid p7"/>
</dbReference>
<protein>
    <submittedName>
        <fullName evidence="2">Uncharacterized protein</fullName>
    </submittedName>
</protein>
<evidence type="ECO:0000256" key="1">
    <source>
        <dbReference type="SAM" id="Phobius"/>
    </source>
</evidence>
<keyword evidence="1" id="KW-1133">Transmembrane helix</keyword>
<name>A0AAP9WRI7_LEPIR</name>
<keyword evidence="2" id="KW-0614">Plasmid</keyword>
<accession>A0AAP9WRI7</accession>
<evidence type="ECO:0000313" key="3">
    <source>
        <dbReference type="Proteomes" id="UP000663255"/>
    </source>
</evidence>
<organism evidence="2 3">
    <name type="scientific">Leptospira interrogans serovar Bataviae</name>
    <dbReference type="NCBI Taxonomy" id="312175"/>
    <lineage>
        <taxon>Bacteria</taxon>
        <taxon>Pseudomonadati</taxon>
        <taxon>Spirochaetota</taxon>
        <taxon>Spirochaetia</taxon>
        <taxon>Leptospirales</taxon>
        <taxon>Leptospiraceae</taxon>
        <taxon>Leptospira</taxon>
    </lineage>
</organism>
<dbReference type="AlphaFoldDB" id="A0AAP9WRI7"/>
<gene>
    <name evidence="2" type="ORF">Lepto1489_23465</name>
</gene>
<keyword evidence="1" id="KW-0812">Transmembrane</keyword>